<dbReference type="SMART" id="SM01204">
    <property type="entry name" value="FIST_C"/>
    <property type="match status" value="1"/>
</dbReference>
<dbReference type="PANTHER" id="PTHR40252:SF2">
    <property type="entry name" value="BLR0328 PROTEIN"/>
    <property type="match status" value="1"/>
</dbReference>
<feature type="domain" description="FIST" evidence="1">
    <location>
        <begin position="24"/>
        <end position="215"/>
    </location>
</feature>
<dbReference type="Proteomes" id="UP001597380">
    <property type="component" value="Unassembled WGS sequence"/>
</dbReference>
<proteinExistence type="predicted"/>
<comment type="caution">
    <text evidence="3">The sequence shown here is derived from an EMBL/GenBank/DDBJ whole genome shotgun (WGS) entry which is preliminary data.</text>
</comment>
<dbReference type="Pfam" id="PF10442">
    <property type="entry name" value="FIST_C"/>
    <property type="match status" value="1"/>
</dbReference>
<name>A0ABW4XP28_9GAMM</name>
<dbReference type="InterPro" id="IPR019494">
    <property type="entry name" value="FIST_C"/>
</dbReference>
<feature type="domain" description="FIST C-domain" evidence="2">
    <location>
        <begin position="216"/>
        <end position="356"/>
    </location>
</feature>
<dbReference type="SMART" id="SM00897">
    <property type="entry name" value="FIST"/>
    <property type="match status" value="1"/>
</dbReference>
<organism evidence="3 4">
    <name type="scientific">Corallincola platygyrae</name>
    <dbReference type="NCBI Taxonomy" id="1193278"/>
    <lineage>
        <taxon>Bacteria</taxon>
        <taxon>Pseudomonadati</taxon>
        <taxon>Pseudomonadota</taxon>
        <taxon>Gammaproteobacteria</taxon>
        <taxon>Alteromonadales</taxon>
        <taxon>Psychromonadaceae</taxon>
        <taxon>Corallincola</taxon>
    </lineage>
</organism>
<dbReference type="InterPro" id="IPR013702">
    <property type="entry name" value="FIST_domain_N"/>
</dbReference>
<sequence length="381" mass="41332">MKLFQTLVTDGQWHPALNHCPFAEPALVFVFGNVEVYRAKQAEIRQQFPQADIVGCSSAGEIHGTQVSDNGLTLTAVKFDDCKVSIASQPLNSVDCSYNAGTELACQLPQENLRHLLIFSDGIQINGTALVNGLTDHLPEEVTVSGGLAGDGEQFCQTFTWHNDKVCSGQVIAIGLHGDALSISHGSRGGWDTFGPKRKITKAKDNQLYQLDGMSALALYKKYLGEYAVGLPASGLLFPLSISFSDDRPEVVRTILGVDEDADRMTFAGEMPEGAFARLMKANFERLIDGASDAAEAAVETDINPDLPTLALLVSCIGRKMVLNQRTEEEVEAVQETFGDNAMLTGFYSYGELSPVKGQHRCVLHNQTMTITAIQERKADA</sequence>
<dbReference type="PANTHER" id="PTHR40252">
    <property type="entry name" value="BLR0328 PROTEIN"/>
    <property type="match status" value="1"/>
</dbReference>
<gene>
    <name evidence="3" type="ORF">ACFSJ3_09515</name>
</gene>
<dbReference type="RefSeq" id="WP_345339403.1">
    <property type="nucleotide sequence ID" value="NZ_BAABLI010000008.1"/>
</dbReference>
<evidence type="ECO:0000313" key="3">
    <source>
        <dbReference type="EMBL" id="MFD2096221.1"/>
    </source>
</evidence>
<evidence type="ECO:0000313" key="4">
    <source>
        <dbReference type="Proteomes" id="UP001597380"/>
    </source>
</evidence>
<evidence type="ECO:0000259" key="1">
    <source>
        <dbReference type="SMART" id="SM00897"/>
    </source>
</evidence>
<protein>
    <submittedName>
        <fullName evidence="3">FIST signal transduction protein</fullName>
    </submittedName>
</protein>
<dbReference type="EMBL" id="JBHUHT010000012">
    <property type="protein sequence ID" value="MFD2096221.1"/>
    <property type="molecule type" value="Genomic_DNA"/>
</dbReference>
<evidence type="ECO:0000259" key="2">
    <source>
        <dbReference type="SMART" id="SM01204"/>
    </source>
</evidence>
<reference evidence="4" key="1">
    <citation type="journal article" date="2019" name="Int. J. Syst. Evol. Microbiol.">
        <title>The Global Catalogue of Microorganisms (GCM) 10K type strain sequencing project: providing services to taxonomists for standard genome sequencing and annotation.</title>
        <authorList>
            <consortium name="The Broad Institute Genomics Platform"/>
            <consortium name="The Broad Institute Genome Sequencing Center for Infectious Disease"/>
            <person name="Wu L."/>
            <person name="Ma J."/>
        </authorList>
    </citation>
    <scope>NUCLEOTIDE SEQUENCE [LARGE SCALE GENOMIC DNA]</scope>
    <source>
        <strain evidence="4">CGMCC 1.10992</strain>
    </source>
</reference>
<keyword evidence="4" id="KW-1185">Reference proteome</keyword>
<accession>A0ABW4XP28</accession>
<dbReference type="Pfam" id="PF08495">
    <property type="entry name" value="FIST"/>
    <property type="match status" value="1"/>
</dbReference>